<dbReference type="HAMAP" id="MF_01161">
    <property type="entry name" value="tRNA_Ile_lys_synt"/>
    <property type="match status" value="1"/>
</dbReference>
<dbReference type="GO" id="GO:0008033">
    <property type="term" value="P:tRNA processing"/>
    <property type="evidence" value="ECO:0007669"/>
    <property type="project" value="UniProtKB-KW"/>
</dbReference>
<feature type="compositionally biased region" description="Acidic residues" evidence="11">
    <location>
        <begin position="489"/>
        <end position="514"/>
    </location>
</feature>
<comment type="catalytic activity">
    <reaction evidence="1 9">
        <text>[protein]-peptidylproline (omega=180) = [protein]-peptidylproline (omega=0)</text>
        <dbReference type="Rhea" id="RHEA:16237"/>
        <dbReference type="Rhea" id="RHEA-COMP:10747"/>
        <dbReference type="Rhea" id="RHEA-COMP:10748"/>
        <dbReference type="ChEBI" id="CHEBI:83833"/>
        <dbReference type="ChEBI" id="CHEBI:83834"/>
        <dbReference type="EC" id="5.2.1.8"/>
    </reaction>
</comment>
<dbReference type="PROSITE" id="PS50059">
    <property type="entry name" value="FKBP_PPIASE"/>
    <property type="match status" value="1"/>
</dbReference>
<feature type="domain" description="PPIase FKBP-type" evidence="12">
    <location>
        <begin position="650"/>
        <end position="737"/>
    </location>
</feature>
<feature type="compositionally biased region" description="Basic and acidic residues" evidence="11">
    <location>
        <begin position="586"/>
        <end position="595"/>
    </location>
</feature>
<evidence type="ECO:0000256" key="10">
    <source>
        <dbReference type="SAM" id="Coils"/>
    </source>
</evidence>
<organism evidence="13 14">
    <name type="scientific">Phytophthora sojae (strain P6497)</name>
    <name type="common">Soybean stem and root rot agent</name>
    <name type="synonym">Phytophthora megasperma f. sp. glycines</name>
    <dbReference type="NCBI Taxonomy" id="1094619"/>
    <lineage>
        <taxon>Eukaryota</taxon>
        <taxon>Sar</taxon>
        <taxon>Stramenopiles</taxon>
        <taxon>Oomycota</taxon>
        <taxon>Peronosporomycetes</taxon>
        <taxon>Peronosporales</taxon>
        <taxon>Peronosporaceae</taxon>
        <taxon>Phytophthora</taxon>
    </lineage>
</organism>
<evidence type="ECO:0000256" key="9">
    <source>
        <dbReference type="PROSITE-ProRule" id="PRU00277"/>
    </source>
</evidence>
<dbReference type="Pfam" id="PF01171">
    <property type="entry name" value="ATP_bind_3"/>
    <property type="match status" value="1"/>
</dbReference>
<feature type="compositionally biased region" description="Basic and acidic residues" evidence="11">
    <location>
        <begin position="566"/>
        <end position="579"/>
    </location>
</feature>
<dbReference type="Gene3D" id="3.40.50.620">
    <property type="entry name" value="HUPs"/>
    <property type="match status" value="1"/>
</dbReference>
<evidence type="ECO:0000256" key="2">
    <source>
        <dbReference type="ARBA" id="ARBA00022598"/>
    </source>
</evidence>
<dbReference type="NCBIfam" id="TIGR02432">
    <property type="entry name" value="lysidine_TilS_N"/>
    <property type="match status" value="1"/>
</dbReference>
<comment type="catalytic activity">
    <reaction evidence="8">
        <text>cytidine(34) in tRNA(Ile2) + L-lysine + ATP = lysidine(34) in tRNA(Ile2) + AMP + diphosphate + H(+)</text>
        <dbReference type="Rhea" id="RHEA:43744"/>
        <dbReference type="Rhea" id="RHEA-COMP:10625"/>
        <dbReference type="Rhea" id="RHEA-COMP:10670"/>
        <dbReference type="ChEBI" id="CHEBI:15378"/>
        <dbReference type="ChEBI" id="CHEBI:30616"/>
        <dbReference type="ChEBI" id="CHEBI:32551"/>
        <dbReference type="ChEBI" id="CHEBI:33019"/>
        <dbReference type="ChEBI" id="CHEBI:82748"/>
        <dbReference type="ChEBI" id="CHEBI:83665"/>
        <dbReference type="ChEBI" id="CHEBI:456215"/>
        <dbReference type="EC" id="6.3.4.19"/>
    </reaction>
</comment>
<dbReference type="Gene3D" id="2.60.120.340">
    <property type="entry name" value="Nucleoplasmin core domain"/>
    <property type="match status" value="1"/>
</dbReference>
<dbReference type="GeneID" id="20643138"/>
<keyword evidence="6 9" id="KW-0697">Rotamase</keyword>
<feature type="compositionally biased region" description="Basic and acidic residues" evidence="11">
    <location>
        <begin position="515"/>
        <end position="557"/>
    </location>
</feature>
<evidence type="ECO:0000256" key="4">
    <source>
        <dbReference type="ARBA" id="ARBA00022741"/>
    </source>
</evidence>
<feature type="region of interest" description="Disordered" evidence="11">
    <location>
        <begin position="489"/>
        <end position="595"/>
    </location>
</feature>
<dbReference type="InterPro" id="IPR011063">
    <property type="entry name" value="TilS/TtcA_N"/>
</dbReference>
<keyword evidence="14" id="KW-1185">Reference proteome</keyword>
<evidence type="ECO:0000256" key="7">
    <source>
        <dbReference type="ARBA" id="ARBA00023235"/>
    </source>
</evidence>
<evidence type="ECO:0000256" key="1">
    <source>
        <dbReference type="ARBA" id="ARBA00000971"/>
    </source>
</evidence>
<name>G4YKG7_PHYSP</name>
<proteinExistence type="inferred from homology"/>
<evidence type="ECO:0000256" key="11">
    <source>
        <dbReference type="SAM" id="MobiDB-lite"/>
    </source>
</evidence>
<keyword evidence="2" id="KW-0436">Ligase</keyword>
<dbReference type="InterPro" id="IPR012795">
    <property type="entry name" value="tRNA_Ile_lys_synt_N"/>
</dbReference>
<feature type="region of interest" description="Disordered" evidence="11">
    <location>
        <begin position="110"/>
        <end position="129"/>
    </location>
</feature>
<keyword evidence="3" id="KW-0819">tRNA processing</keyword>
<evidence type="ECO:0000256" key="6">
    <source>
        <dbReference type="ARBA" id="ARBA00023110"/>
    </source>
</evidence>
<dbReference type="InterPro" id="IPR001179">
    <property type="entry name" value="PPIase_FKBP_dom"/>
</dbReference>
<dbReference type="KEGG" id="psoj:PHYSODRAFT_309379"/>
<dbReference type="PANTHER" id="PTHR43033:SF1">
    <property type="entry name" value="TRNA(ILE)-LYSIDINE SYNTHASE-RELATED"/>
    <property type="match status" value="1"/>
</dbReference>
<dbReference type="Proteomes" id="UP000002640">
    <property type="component" value="Unassembled WGS sequence"/>
</dbReference>
<keyword evidence="5" id="KW-0067">ATP-binding</keyword>
<dbReference type="InterPro" id="IPR012094">
    <property type="entry name" value="tRNA_Ile_lys_synt"/>
</dbReference>
<dbReference type="SUPFAM" id="SSF52402">
    <property type="entry name" value="Adenine nucleotide alpha hydrolases-like"/>
    <property type="match status" value="1"/>
</dbReference>
<dbReference type="CDD" id="cd01992">
    <property type="entry name" value="TilS_N"/>
    <property type="match status" value="1"/>
</dbReference>
<dbReference type="Pfam" id="PF17800">
    <property type="entry name" value="NPL"/>
    <property type="match status" value="1"/>
</dbReference>
<dbReference type="InParanoid" id="G4YKG7"/>
<sequence length="737" mass="81643">MWTTFVRKCGLSKKRLHQVLYPQDNGRSAPVGEFPIAVAVSGGADSMALMLLLREYLQKNRIKTSLLAVTVDHQLRAESNREALEVAKICAKRGGITHVTKVCHWYSEDEAGGLKDPSRPAKPRESKMEEQARQYRYDLLKQVCEEYRVRCLFVAHNLGDQLETTLFRLGRASGVNGLAGIANQVPFCSLDESAGNTGDSKPAEAVTLVRPLLSATKDQLIATCERFQQTWIHDPSNDDLVYDRVRIRQELQRVEREHGPDAVDLFSKFQQTAEKAKKEFARIERAMFRKYTVAWEPDSVVVRMAVFRDPAMFDELLYRLLSIIILHVGDKDAPPRLASVARLAADIQRLETGKQITLGGCRKSAPTEVAPVPGFFGHVVKPGHPLKWSNEVEDFCMQLNSAALGADATKGRSTLSVVAKTSKIALCTLTPEVAEQWNLTQTFTPMDGAIEFVVDGPNAIHLTGFIEVEDEQDSGDEHDFDDLGDDEEEMMVFGGDDDSSDDDVDENEEEEKELNDEAKKNRFEVLEERVHSDAPESKKKSPKKESPKKESKKEAAAKKAAAAAAEAEKKAKEEKEAEKKKAKAAKQAEKEKKTAEKLAEVTANIAKSKKRAAPAESLEVPKKAKVATRVHKGVTIEDIAVGKGRPVMRGRKVGIVYRGRLTNGKQFDATQNRKKPFTFRHGIGDVIKGMDIGIEGMRVGSKRTITIPSKLGYGREGSPPVIPSNADLIFEIEVVSA</sequence>
<dbReference type="InterPro" id="IPR014729">
    <property type="entry name" value="Rossmann-like_a/b/a_fold"/>
</dbReference>
<dbReference type="STRING" id="1094619.G4YKG7"/>
<keyword evidence="7 9" id="KW-0413">Isomerase</keyword>
<dbReference type="EC" id="5.2.1.8" evidence="9"/>
<evidence type="ECO:0000313" key="13">
    <source>
        <dbReference type="EMBL" id="EGZ28547.1"/>
    </source>
</evidence>
<dbReference type="PANTHER" id="PTHR43033">
    <property type="entry name" value="TRNA(ILE)-LYSIDINE SYNTHASE-RELATED"/>
    <property type="match status" value="1"/>
</dbReference>
<dbReference type="AlphaFoldDB" id="G4YKG7"/>
<evidence type="ECO:0000313" key="14">
    <source>
        <dbReference type="Proteomes" id="UP000002640"/>
    </source>
</evidence>
<protein>
    <recommendedName>
        <fullName evidence="9">peptidylprolyl isomerase</fullName>
        <ecNumber evidence="9">5.2.1.8</ecNumber>
    </recommendedName>
</protein>
<feature type="coiled-coil region" evidence="10">
    <location>
        <begin position="237"/>
        <end position="286"/>
    </location>
</feature>
<evidence type="ECO:0000259" key="12">
    <source>
        <dbReference type="PROSITE" id="PS50059"/>
    </source>
</evidence>
<dbReference type="FunFam" id="3.10.50.40:FF:000006">
    <property type="entry name" value="Peptidyl-prolyl cis-trans isomerase"/>
    <property type="match status" value="1"/>
</dbReference>
<accession>G4YKG7</accession>
<reference evidence="13 14" key="1">
    <citation type="journal article" date="2006" name="Science">
        <title>Phytophthora genome sequences uncover evolutionary origins and mechanisms of pathogenesis.</title>
        <authorList>
            <person name="Tyler B.M."/>
            <person name="Tripathy S."/>
            <person name="Zhang X."/>
            <person name="Dehal P."/>
            <person name="Jiang R.H."/>
            <person name="Aerts A."/>
            <person name="Arredondo F.D."/>
            <person name="Baxter L."/>
            <person name="Bensasson D."/>
            <person name="Beynon J.L."/>
            <person name="Chapman J."/>
            <person name="Damasceno C.M."/>
            <person name="Dorrance A.E."/>
            <person name="Dou D."/>
            <person name="Dickerman A.W."/>
            <person name="Dubchak I.L."/>
            <person name="Garbelotto M."/>
            <person name="Gijzen M."/>
            <person name="Gordon S.G."/>
            <person name="Govers F."/>
            <person name="Grunwald N.J."/>
            <person name="Huang W."/>
            <person name="Ivors K.L."/>
            <person name="Jones R.W."/>
            <person name="Kamoun S."/>
            <person name="Krampis K."/>
            <person name="Lamour K.H."/>
            <person name="Lee M.K."/>
            <person name="McDonald W.H."/>
            <person name="Medina M."/>
            <person name="Meijer H.J."/>
            <person name="Nordberg E.K."/>
            <person name="Maclean D.J."/>
            <person name="Ospina-Giraldo M.D."/>
            <person name="Morris P.F."/>
            <person name="Phuntumart V."/>
            <person name="Putnam N.H."/>
            <person name="Rash S."/>
            <person name="Rose J.K."/>
            <person name="Sakihama Y."/>
            <person name="Salamov A.A."/>
            <person name="Savidor A."/>
            <person name="Scheuring C.F."/>
            <person name="Smith B.M."/>
            <person name="Sobral B.W."/>
            <person name="Terry A."/>
            <person name="Torto-Alalibo T.A."/>
            <person name="Win J."/>
            <person name="Xu Z."/>
            <person name="Zhang H."/>
            <person name="Grigoriev I.V."/>
            <person name="Rokhsar D.S."/>
            <person name="Boore J.L."/>
        </authorList>
    </citation>
    <scope>NUCLEOTIDE SEQUENCE [LARGE SCALE GENOMIC DNA]</scope>
    <source>
        <strain evidence="13 14">P6497</strain>
    </source>
</reference>
<dbReference type="GO" id="GO:0005524">
    <property type="term" value="F:ATP binding"/>
    <property type="evidence" value="ECO:0007669"/>
    <property type="project" value="UniProtKB-KW"/>
</dbReference>
<dbReference type="GO" id="GO:0032267">
    <property type="term" value="F:tRNA(Ile)-lysidine synthase activity"/>
    <property type="evidence" value="ECO:0007669"/>
    <property type="project" value="UniProtKB-EC"/>
</dbReference>
<evidence type="ECO:0000256" key="8">
    <source>
        <dbReference type="ARBA" id="ARBA00048539"/>
    </source>
</evidence>
<dbReference type="InterPro" id="IPR041232">
    <property type="entry name" value="NPL"/>
</dbReference>
<keyword evidence="10" id="KW-0175">Coiled coil</keyword>
<dbReference type="OMA" id="THVTKVC"/>
<feature type="compositionally biased region" description="Basic and acidic residues" evidence="11">
    <location>
        <begin position="112"/>
        <end position="129"/>
    </location>
</feature>
<keyword evidence="4" id="KW-0547">Nucleotide-binding</keyword>
<evidence type="ECO:0000256" key="3">
    <source>
        <dbReference type="ARBA" id="ARBA00022694"/>
    </source>
</evidence>
<dbReference type="InterPro" id="IPR046357">
    <property type="entry name" value="PPIase_dom_sf"/>
</dbReference>
<evidence type="ECO:0000256" key="5">
    <source>
        <dbReference type="ARBA" id="ARBA00022840"/>
    </source>
</evidence>
<gene>
    <name evidence="13" type="ORF">PHYSODRAFT_309379</name>
</gene>
<dbReference type="Pfam" id="PF00254">
    <property type="entry name" value="FKBP_C"/>
    <property type="match status" value="1"/>
</dbReference>
<dbReference type="RefSeq" id="XP_009515822.1">
    <property type="nucleotide sequence ID" value="XM_009517527.1"/>
</dbReference>
<dbReference type="Gene3D" id="3.10.50.40">
    <property type="match status" value="1"/>
</dbReference>
<dbReference type="SUPFAM" id="SSF54534">
    <property type="entry name" value="FKBP-like"/>
    <property type="match status" value="1"/>
</dbReference>
<dbReference type="SMR" id="G4YKG7"/>
<dbReference type="GO" id="GO:0003755">
    <property type="term" value="F:peptidyl-prolyl cis-trans isomerase activity"/>
    <property type="evidence" value="ECO:0007669"/>
    <property type="project" value="UniProtKB-KW"/>
</dbReference>
<dbReference type="EMBL" id="JH159151">
    <property type="protein sequence ID" value="EGZ28547.1"/>
    <property type="molecule type" value="Genomic_DNA"/>
</dbReference>